<dbReference type="Pfam" id="PF13538">
    <property type="entry name" value="UvrD_C_2"/>
    <property type="match status" value="1"/>
</dbReference>
<dbReference type="InterPro" id="IPR027785">
    <property type="entry name" value="UvrD-like_helicase_C"/>
</dbReference>
<dbReference type="GO" id="GO:0005524">
    <property type="term" value="F:ATP binding"/>
    <property type="evidence" value="ECO:0007669"/>
    <property type="project" value="UniProtKB-KW"/>
</dbReference>
<dbReference type="PANTHER" id="PTHR43788">
    <property type="entry name" value="DNA2/NAM7 HELICASE FAMILY MEMBER"/>
    <property type="match status" value="1"/>
</dbReference>
<dbReference type="Gene3D" id="3.40.50.300">
    <property type="entry name" value="P-loop containing nucleotide triphosphate hydrolases"/>
    <property type="match status" value="3"/>
</dbReference>
<gene>
    <name evidence="5" type="ORF">HDF16_005292</name>
</gene>
<evidence type="ECO:0000256" key="2">
    <source>
        <dbReference type="ARBA" id="ARBA00022840"/>
    </source>
</evidence>
<feature type="region of interest" description="Disordered" evidence="3">
    <location>
        <begin position="1"/>
        <end position="47"/>
    </location>
</feature>
<dbReference type="InterPro" id="IPR050534">
    <property type="entry name" value="Coronavir_polyprotein_1ab"/>
</dbReference>
<keyword evidence="1" id="KW-0547">Nucleotide-binding</keyword>
<dbReference type="EMBL" id="JACHIP010000015">
    <property type="protein sequence ID" value="MBB5060556.1"/>
    <property type="molecule type" value="Genomic_DNA"/>
</dbReference>
<protein>
    <submittedName>
        <fullName evidence="5">Exodeoxyribonuclease-5</fullName>
        <ecNumber evidence="5">3.1.11.5</ecNumber>
    </submittedName>
</protein>
<name>A0A7W8E6D3_9BACT</name>
<comment type="caution">
    <text evidence="5">The sequence shown here is derived from an EMBL/GenBank/DDBJ whole genome shotgun (WGS) entry which is preliminary data.</text>
</comment>
<dbReference type="Proteomes" id="UP000540989">
    <property type="component" value="Unassembled WGS sequence"/>
</dbReference>
<dbReference type="InterPro" id="IPR027417">
    <property type="entry name" value="P-loop_NTPase"/>
</dbReference>
<dbReference type="CDD" id="cd17933">
    <property type="entry name" value="DEXSc_RecD-like"/>
    <property type="match status" value="1"/>
</dbReference>
<sequence length="496" mass="55313">MIDPDSKGKSAARRWRRMSAAAKQELESQGTFFSPPQARKESECPAPAGEDASSFCPVIESPIDPNLTVDQAEALRNIEAACKPGESYLLTGHAGSGKTYLMQRLTINMKAKSRRVILTAPTHKAVAVLARKLAEAEITGVPCRTIHSVLSLTPKPNTERMEFARDRDAEPVLADVVVIDECSMVSADLYRHIKRHLPNAFVLFVGDPAQLPPVGEVASETFAIESRSHLTTIVRQAAGNPILAAAGIIRASQGGQADLSWCVSSSNEDKQGIFLPAEAAQRWMKKAFTSEEFEADPDSFRYLAWTNARVREVNERIRRWRYGDDIPTPFMPGESALFRAPVIVDEALVFANNQEAKVLEIERSTVSHEFEEAKDVAKWTATIPTWLIRLRDTDGEEKTVHIAADDGEFQKVISRIRDEAAESRVRWMHLQEFQQSVAKLQSIYSLTVHTAQGGTFGSVFLDLQDIRRRERTNLLEAQQMMYVAVTRPSQRLIVVE</sequence>
<evidence type="ECO:0000259" key="4">
    <source>
        <dbReference type="Pfam" id="PF13538"/>
    </source>
</evidence>
<proteinExistence type="predicted"/>
<accession>A0A7W8E6D3</accession>
<evidence type="ECO:0000313" key="5">
    <source>
        <dbReference type="EMBL" id="MBB5060556.1"/>
    </source>
</evidence>
<dbReference type="CDD" id="cd18809">
    <property type="entry name" value="SF1_C_RecD"/>
    <property type="match status" value="1"/>
</dbReference>
<evidence type="ECO:0000256" key="3">
    <source>
        <dbReference type="SAM" id="MobiDB-lite"/>
    </source>
</evidence>
<dbReference type="GO" id="GO:0003678">
    <property type="term" value="F:DNA helicase activity"/>
    <property type="evidence" value="ECO:0007669"/>
    <property type="project" value="UniProtKB-ARBA"/>
</dbReference>
<dbReference type="EC" id="3.1.11.5" evidence="5"/>
<keyword evidence="5" id="KW-0378">Hydrolase</keyword>
<dbReference type="AlphaFoldDB" id="A0A7W8E6D3"/>
<dbReference type="SUPFAM" id="SSF52540">
    <property type="entry name" value="P-loop containing nucleoside triphosphate hydrolases"/>
    <property type="match status" value="1"/>
</dbReference>
<organism evidence="5 6">
    <name type="scientific">Granulicella aggregans</name>
    <dbReference type="NCBI Taxonomy" id="474949"/>
    <lineage>
        <taxon>Bacteria</taxon>
        <taxon>Pseudomonadati</taxon>
        <taxon>Acidobacteriota</taxon>
        <taxon>Terriglobia</taxon>
        <taxon>Terriglobales</taxon>
        <taxon>Acidobacteriaceae</taxon>
        <taxon>Granulicella</taxon>
    </lineage>
</organism>
<feature type="domain" description="UvrD-like helicase C-terminal" evidence="4">
    <location>
        <begin position="443"/>
        <end position="495"/>
    </location>
</feature>
<keyword evidence="2" id="KW-0067">ATP-binding</keyword>
<dbReference type="GO" id="GO:0008854">
    <property type="term" value="F:exodeoxyribonuclease V activity"/>
    <property type="evidence" value="ECO:0007669"/>
    <property type="project" value="UniProtKB-EC"/>
</dbReference>
<keyword evidence="6" id="KW-1185">Reference proteome</keyword>
<evidence type="ECO:0000256" key="1">
    <source>
        <dbReference type="ARBA" id="ARBA00022741"/>
    </source>
</evidence>
<reference evidence="5 6" key="1">
    <citation type="submission" date="2020-08" db="EMBL/GenBank/DDBJ databases">
        <title>Genomic Encyclopedia of Type Strains, Phase IV (KMG-V): Genome sequencing to study the core and pangenomes of soil and plant-associated prokaryotes.</title>
        <authorList>
            <person name="Whitman W."/>
        </authorList>
    </citation>
    <scope>NUCLEOTIDE SEQUENCE [LARGE SCALE GENOMIC DNA]</scope>
    <source>
        <strain evidence="5 6">M8UP14</strain>
    </source>
</reference>
<dbReference type="PANTHER" id="PTHR43788:SF6">
    <property type="entry name" value="DNA HELICASE B"/>
    <property type="match status" value="1"/>
</dbReference>
<dbReference type="Pfam" id="PF13604">
    <property type="entry name" value="AAA_30"/>
    <property type="match status" value="1"/>
</dbReference>
<evidence type="ECO:0000313" key="6">
    <source>
        <dbReference type="Proteomes" id="UP000540989"/>
    </source>
</evidence>